<dbReference type="GeneID" id="36559946"/>
<organism evidence="1 2">
    <name type="scientific">Aspergillus steynii IBT 23096</name>
    <dbReference type="NCBI Taxonomy" id="1392250"/>
    <lineage>
        <taxon>Eukaryota</taxon>
        <taxon>Fungi</taxon>
        <taxon>Dikarya</taxon>
        <taxon>Ascomycota</taxon>
        <taxon>Pezizomycotina</taxon>
        <taxon>Eurotiomycetes</taxon>
        <taxon>Eurotiomycetidae</taxon>
        <taxon>Eurotiales</taxon>
        <taxon>Aspergillaceae</taxon>
        <taxon>Aspergillus</taxon>
        <taxon>Aspergillus subgen. Circumdati</taxon>
    </lineage>
</organism>
<dbReference type="Proteomes" id="UP000234275">
    <property type="component" value="Unassembled WGS sequence"/>
</dbReference>
<dbReference type="STRING" id="1392250.A0A2I2G7I1"/>
<dbReference type="AlphaFoldDB" id="A0A2I2G7I1"/>
<proteinExistence type="predicted"/>
<comment type="caution">
    <text evidence="1">The sequence shown here is derived from an EMBL/GenBank/DDBJ whole genome shotgun (WGS) entry which is preliminary data.</text>
</comment>
<keyword evidence="2" id="KW-1185">Reference proteome</keyword>
<dbReference type="OrthoDB" id="20872at2759"/>
<reference evidence="1 2" key="1">
    <citation type="submission" date="2016-12" db="EMBL/GenBank/DDBJ databases">
        <title>The genomes of Aspergillus section Nigri reveals drivers in fungal speciation.</title>
        <authorList>
            <consortium name="DOE Joint Genome Institute"/>
            <person name="Vesth T.C."/>
            <person name="Nybo J."/>
            <person name="Theobald S."/>
            <person name="Brandl J."/>
            <person name="Frisvad J.C."/>
            <person name="Nielsen K.F."/>
            <person name="Lyhne E.K."/>
            <person name="Kogle M.E."/>
            <person name="Kuo A."/>
            <person name="Riley R."/>
            <person name="Clum A."/>
            <person name="Nolan M."/>
            <person name="Lipzen A."/>
            <person name="Salamov A."/>
            <person name="Henrissat B."/>
            <person name="Wiebenga A."/>
            <person name="De Vries R.P."/>
            <person name="Grigoriev I.V."/>
            <person name="Mortensen U.H."/>
            <person name="Andersen M.R."/>
            <person name="Baker S.E."/>
        </authorList>
    </citation>
    <scope>NUCLEOTIDE SEQUENCE [LARGE SCALE GENOMIC DNA]</scope>
    <source>
        <strain evidence="1 2">IBT 23096</strain>
    </source>
</reference>
<gene>
    <name evidence="1" type="ORF">P170DRAFT_464428</name>
</gene>
<evidence type="ECO:0008006" key="3">
    <source>
        <dbReference type="Google" id="ProtNLM"/>
    </source>
</evidence>
<evidence type="ECO:0000313" key="1">
    <source>
        <dbReference type="EMBL" id="PLB48840.1"/>
    </source>
</evidence>
<accession>A0A2I2G7I1</accession>
<name>A0A2I2G7I1_9EURO</name>
<dbReference type="VEuPathDB" id="FungiDB:P170DRAFT_464428"/>
<dbReference type="RefSeq" id="XP_024704142.1">
    <property type="nucleotide sequence ID" value="XM_024852248.1"/>
</dbReference>
<protein>
    <recommendedName>
        <fullName evidence="3">C2H2-type domain-containing protein</fullName>
    </recommendedName>
</protein>
<dbReference type="EMBL" id="MSFO01000004">
    <property type="protein sequence ID" value="PLB48840.1"/>
    <property type="molecule type" value="Genomic_DNA"/>
</dbReference>
<sequence>MTDHGRRKTDVICPYCCCTLSSATVLADSQWMNHVIHDLNPYVAVLSNRSNRSSGPLFQSCPLCGQDQVESSMEAHVADHLEYLALNSFLSEDPKSEDFNARTHAHPSGQSLRCPFVTCESRKYGYSRERDWIHHIFAHSGLGSNISCGFCPKPHGRLDRFDSIYDLKHHLVAFHGVTKPSGYSHKSQQPGATSSASACARTTHSATHDSNVTGMCYVCSVCFDNAQALYQHLDDCVIRAVHQEAQHEQEIIQRRETRPHFLSTIPWNS</sequence>
<evidence type="ECO:0000313" key="2">
    <source>
        <dbReference type="Proteomes" id="UP000234275"/>
    </source>
</evidence>